<sequence length="260" mass="29443">MDATTERRFVVGTDAGIKKANVPALRLVSRDRSLSLSEAAKKQLQALGAIDDFEGNVNIESPFDLNVDHRKRKTFKDEDEMASWIQDMFLGYRSPNTSPRRYLHHLDHPSVKSSAENHTRRTGKAGREEKSSSNDMFSAPVAEILKGTLEIRDSIEADRGMKVHCSLTADGLQISSAEEAKEMGNLKLEETFVTVFEEHECLFMLGTRRSSLLSKNKTQEKDWIFFACANELEKKAWVRNLQNSGSRLYRGNAKDMSRIK</sequence>
<dbReference type="Proteomes" id="UP000011087">
    <property type="component" value="Unassembled WGS sequence"/>
</dbReference>
<reference evidence="5" key="2">
    <citation type="submission" date="2012-11" db="EMBL/GenBank/DDBJ databases">
        <authorList>
            <person name="Kuo A."/>
            <person name="Curtis B.A."/>
            <person name="Tanifuji G."/>
            <person name="Burki F."/>
            <person name="Gruber A."/>
            <person name="Irimia M."/>
            <person name="Maruyama S."/>
            <person name="Arias M.C."/>
            <person name="Ball S.G."/>
            <person name="Gile G.H."/>
            <person name="Hirakawa Y."/>
            <person name="Hopkins J.F."/>
            <person name="Rensing S.A."/>
            <person name="Schmutz J."/>
            <person name="Symeonidi A."/>
            <person name="Elias M."/>
            <person name="Eveleigh R.J."/>
            <person name="Herman E.K."/>
            <person name="Klute M.J."/>
            <person name="Nakayama T."/>
            <person name="Obornik M."/>
            <person name="Reyes-Prieto A."/>
            <person name="Armbrust E.V."/>
            <person name="Aves S.J."/>
            <person name="Beiko R.G."/>
            <person name="Coutinho P."/>
            <person name="Dacks J.B."/>
            <person name="Durnford D.G."/>
            <person name="Fast N.M."/>
            <person name="Green B.R."/>
            <person name="Grisdale C."/>
            <person name="Hempe F."/>
            <person name="Henrissat B."/>
            <person name="Hoppner M.P."/>
            <person name="Ishida K.-I."/>
            <person name="Kim E."/>
            <person name="Koreny L."/>
            <person name="Kroth P.G."/>
            <person name="Liu Y."/>
            <person name="Malik S.-B."/>
            <person name="Maier U.G."/>
            <person name="McRose D."/>
            <person name="Mock T."/>
            <person name="Neilson J.A."/>
            <person name="Onodera N.T."/>
            <person name="Poole A.M."/>
            <person name="Pritham E.J."/>
            <person name="Richards T.A."/>
            <person name="Rocap G."/>
            <person name="Roy S.W."/>
            <person name="Sarai C."/>
            <person name="Schaack S."/>
            <person name="Shirato S."/>
            <person name="Slamovits C.H."/>
            <person name="Spencer D.F."/>
            <person name="Suzuki S."/>
            <person name="Worden A.Z."/>
            <person name="Zauner S."/>
            <person name="Barry K."/>
            <person name="Bell C."/>
            <person name="Bharti A.K."/>
            <person name="Crow J.A."/>
            <person name="Grimwood J."/>
            <person name="Kramer R."/>
            <person name="Lindquist E."/>
            <person name="Lucas S."/>
            <person name="Salamov A."/>
            <person name="McFadden G.I."/>
            <person name="Lane C.E."/>
            <person name="Keeling P.J."/>
            <person name="Gray M.W."/>
            <person name="Grigoriev I.V."/>
            <person name="Archibald J.M."/>
        </authorList>
    </citation>
    <scope>NUCLEOTIDE SEQUENCE</scope>
    <source>
        <strain evidence="5">CCMP2712</strain>
    </source>
</reference>
<evidence type="ECO:0000313" key="4">
    <source>
        <dbReference type="EnsemblProtists" id="EKX45537"/>
    </source>
</evidence>
<dbReference type="SUPFAM" id="SSF50729">
    <property type="entry name" value="PH domain-like"/>
    <property type="match status" value="1"/>
</dbReference>
<keyword evidence="5" id="KW-1185">Reference proteome</keyword>
<dbReference type="PaxDb" id="55529-EKX45537"/>
<feature type="region of interest" description="Disordered" evidence="1">
    <location>
        <begin position="106"/>
        <end position="135"/>
    </location>
</feature>
<evidence type="ECO:0000259" key="2">
    <source>
        <dbReference type="PROSITE" id="PS50003"/>
    </source>
</evidence>
<organism evidence="3">
    <name type="scientific">Guillardia theta (strain CCMP2712)</name>
    <name type="common">Cryptophyte</name>
    <dbReference type="NCBI Taxonomy" id="905079"/>
    <lineage>
        <taxon>Eukaryota</taxon>
        <taxon>Cryptophyceae</taxon>
        <taxon>Pyrenomonadales</taxon>
        <taxon>Geminigeraceae</taxon>
        <taxon>Guillardia</taxon>
    </lineage>
</organism>
<dbReference type="AlphaFoldDB" id="L1JB37"/>
<dbReference type="EnsemblProtists" id="EKX45537">
    <property type="protein sequence ID" value="EKX45537"/>
    <property type="gene ID" value="GUITHDRAFT_108411"/>
</dbReference>
<dbReference type="KEGG" id="gtt:GUITHDRAFT_108411"/>
<dbReference type="SMART" id="SM00233">
    <property type="entry name" value="PH"/>
    <property type="match status" value="1"/>
</dbReference>
<proteinExistence type="predicted"/>
<dbReference type="RefSeq" id="XP_005832517.1">
    <property type="nucleotide sequence ID" value="XM_005832460.1"/>
</dbReference>
<dbReference type="EMBL" id="JH992998">
    <property type="protein sequence ID" value="EKX45537.1"/>
    <property type="molecule type" value="Genomic_DNA"/>
</dbReference>
<dbReference type="PROSITE" id="PS50003">
    <property type="entry name" value="PH_DOMAIN"/>
    <property type="match status" value="1"/>
</dbReference>
<feature type="domain" description="PH" evidence="2">
    <location>
        <begin position="142"/>
        <end position="246"/>
    </location>
</feature>
<name>L1JB37_GUITC</name>
<dbReference type="GeneID" id="17302231"/>
<accession>L1JB37</accession>
<dbReference type="HOGENOM" id="CLU_1071350_0_0_1"/>
<dbReference type="InterPro" id="IPR001849">
    <property type="entry name" value="PH_domain"/>
</dbReference>
<reference evidence="3 5" key="1">
    <citation type="journal article" date="2012" name="Nature">
        <title>Algal genomes reveal evolutionary mosaicism and the fate of nucleomorphs.</title>
        <authorList>
            <consortium name="DOE Joint Genome Institute"/>
            <person name="Curtis B.A."/>
            <person name="Tanifuji G."/>
            <person name="Burki F."/>
            <person name="Gruber A."/>
            <person name="Irimia M."/>
            <person name="Maruyama S."/>
            <person name="Arias M.C."/>
            <person name="Ball S.G."/>
            <person name="Gile G.H."/>
            <person name="Hirakawa Y."/>
            <person name="Hopkins J.F."/>
            <person name="Kuo A."/>
            <person name="Rensing S.A."/>
            <person name="Schmutz J."/>
            <person name="Symeonidi A."/>
            <person name="Elias M."/>
            <person name="Eveleigh R.J."/>
            <person name="Herman E.K."/>
            <person name="Klute M.J."/>
            <person name="Nakayama T."/>
            <person name="Obornik M."/>
            <person name="Reyes-Prieto A."/>
            <person name="Armbrust E.V."/>
            <person name="Aves S.J."/>
            <person name="Beiko R.G."/>
            <person name="Coutinho P."/>
            <person name="Dacks J.B."/>
            <person name="Durnford D.G."/>
            <person name="Fast N.M."/>
            <person name="Green B.R."/>
            <person name="Grisdale C.J."/>
            <person name="Hempel F."/>
            <person name="Henrissat B."/>
            <person name="Hoppner M.P."/>
            <person name="Ishida K."/>
            <person name="Kim E."/>
            <person name="Koreny L."/>
            <person name="Kroth P.G."/>
            <person name="Liu Y."/>
            <person name="Malik S.B."/>
            <person name="Maier U.G."/>
            <person name="McRose D."/>
            <person name="Mock T."/>
            <person name="Neilson J.A."/>
            <person name="Onodera N.T."/>
            <person name="Poole A.M."/>
            <person name="Pritham E.J."/>
            <person name="Richards T.A."/>
            <person name="Rocap G."/>
            <person name="Roy S.W."/>
            <person name="Sarai C."/>
            <person name="Schaack S."/>
            <person name="Shirato S."/>
            <person name="Slamovits C.H."/>
            <person name="Spencer D.F."/>
            <person name="Suzuki S."/>
            <person name="Worden A.Z."/>
            <person name="Zauner S."/>
            <person name="Barry K."/>
            <person name="Bell C."/>
            <person name="Bharti A.K."/>
            <person name="Crow J.A."/>
            <person name="Grimwood J."/>
            <person name="Kramer R."/>
            <person name="Lindquist E."/>
            <person name="Lucas S."/>
            <person name="Salamov A."/>
            <person name="McFadden G.I."/>
            <person name="Lane C.E."/>
            <person name="Keeling P.J."/>
            <person name="Gray M.W."/>
            <person name="Grigoriev I.V."/>
            <person name="Archibald J.M."/>
        </authorList>
    </citation>
    <scope>NUCLEOTIDE SEQUENCE</scope>
    <source>
        <strain evidence="3 5">CCMP2712</strain>
    </source>
</reference>
<feature type="compositionally biased region" description="Basic and acidic residues" evidence="1">
    <location>
        <begin position="106"/>
        <end position="132"/>
    </location>
</feature>
<reference evidence="4" key="3">
    <citation type="submission" date="2015-06" db="UniProtKB">
        <authorList>
            <consortium name="EnsemblProtists"/>
        </authorList>
    </citation>
    <scope>IDENTIFICATION</scope>
</reference>
<evidence type="ECO:0000313" key="3">
    <source>
        <dbReference type="EMBL" id="EKX45537.1"/>
    </source>
</evidence>
<evidence type="ECO:0000256" key="1">
    <source>
        <dbReference type="SAM" id="MobiDB-lite"/>
    </source>
</evidence>
<protein>
    <recommendedName>
        <fullName evidence="2">PH domain-containing protein</fullName>
    </recommendedName>
</protein>
<evidence type="ECO:0000313" key="5">
    <source>
        <dbReference type="Proteomes" id="UP000011087"/>
    </source>
</evidence>
<gene>
    <name evidence="3" type="ORF">GUITHDRAFT_108411</name>
</gene>